<evidence type="ECO:0000313" key="3">
    <source>
        <dbReference type="EMBL" id="MBV2361621.1"/>
    </source>
</evidence>
<dbReference type="EMBL" id="JAHRWL010000003">
    <property type="protein sequence ID" value="MBV2361621.1"/>
    <property type="molecule type" value="Genomic_DNA"/>
</dbReference>
<reference evidence="3" key="1">
    <citation type="submission" date="2021-06" db="EMBL/GenBank/DDBJ databases">
        <title>Thalassococcus sp. CAU 1522 isolated from sea sand, Republic of Korea.</title>
        <authorList>
            <person name="Kim W."/>
        </authorList>
    </citation>
    <scope>NUCLEOTIDE SEQUENCE</scope>
    <source>
        <strain evidence="3">CAU 1522</strain>
    </source>
</reference>
<keyword evidence="1" id="KW-0732">Signal</keyword>
<feature type="chain" id="PRO_5047173289" evidence="1">
    <location>
        <begin position="21"/>
        <end position="380"/>
    </location>
</feature>
<dbReference type="Proteomes" id="UP001166293">
    <property type="component" value="Unassembled WGS sequence"/>
</dbReference>
<dbReference type="RefSeq" id="WP_217780009.1">
    <property type="nucleotide sequence ID" value="NZ_JAHRWL010000003.1"/>
</dbReference>
<dbReference type="InterPro" id="IPR001466">
    <property type="entry name" value="Beta-lactam-related"/>
</dbReference>
<dbReference type="Pfam" id="PF00144">
    <property type="entry name" value="Beta-lactamase"/>
    <property type="match status" value="1"/>
</dbReference>
<feature type="domain" description="Beta-lactamase-related" evidence="2">
    <location>
        <begin position="29"/>
        <end position="358"/>
    </location>
</feature>
<dbReference type="InterPro" id="IPR050491">
    <property type="entry name" value="AmpC-like"/>
</dbReference>
<evidence type="ECO:0000259" key="2">
    <source>
        <dbReference type="Pfam" id="PF00144"/>
    </source>
</evidence>
<organism evidence="3 4">
    <name type="scientific">Thalassococcus arenae</name>
    <dbReference type="NCBI Taxonomy" id="2851652"/>
    <lineage>
        <taxon>Bacteria</taxon>
        <taxon>Pseudomonadati</taxon>
        <taxon>Pseudomonadota</taxon>
        <taxon>Alphaproteobacteria</taxon>
        <taxon>Rhodobacterales</taxon>
        <taxon>Roseobacteraceae</taxon>
        <taxon>Thalassococcus</taxon>
    </lineage>
</organism>
<keyword evidence="4" id="KW-1185">Reference proteome</keyword>
<name>A0ABS6NC67_9RHOB</name>
<proteinExistence type="predicted"/>
<accession>A0ABS6NC67</accession>
<evidence type="ECO:0000256" key="1">
    <source>
        <dbReference type="SAM" id="SignalP"/>
    </source>
</evidence>
<feature type="signal peptide" evidence="1">
    <location>
        <begin position="1"/>
        <end position="20"/>
    </location>
</feature>
<evidence type="ECO:0000313" key="4">
    <source>
        <dbReference type="Proteomes" id="UP001166293"/>
    </source>
</evidence>
<sequence>MPLRTKCLAAVLLIALSALARPGAADPVRDRLETFLETTAAPGVSVAWRTAQDASAIALGMADPDRDTALTPEHRFLAASIGKTFVAAEAIWLASEGALDLDAPVAALLGSNAWFASVPNADAITPRHLLTHSAGLADHVDAPEFGAMVLASRNGDVPAPEDLIALISNRPPLFDAGAGWAYSDSGYLIVARAIEMAGGRAWSAAVQARFLDPLGLDDTLLSDRPDLPGLAIGYTAAENPFGLSPRLADETGALVWNPAIEGAGGGFATTPSDLVRWGAALYSGAALPKGGLDILLDTVPVGSDRPGVSYGFGVSVIEGGPLGPSWGHAGWIPGYVSSLRHYPDHGLTVAIMVNSDDGMLGPGSPFMALESDLARMLTGR</sequence>
<dbReference type="PANTHER" id="PTHR46825:SF7">
    <property type="entry name" value="D-ALANYL-D-ALANINE CARBOXYPEPTIDASE"/>
    <property type="match status" value="1"/>
</dbReference>
<protein>
    <submittedName>
        <fullName evidence="3">Beta-lactamase family protein</fullName>
    </submittedName>
</protein>
<gene>
    <name evidence="3" type="ORF">KUH32_17790</name>
</gene>
<dbReference type="PANTHER" id="PTHR46825">
    <property type="entry name" value="D-ALANYL-D-ALANINE-CARBOXYPEPTIDASE/ENDOPEPTIDASE AMPH"/>
    <property type="match status" value="1"/>
</dbReference>
<comment type="caution">
    <text evidence="3">The sequence shown here is derived from an EMBL/GenBank/DDBJ whole genome shotgun (WGS) entry which is preliminary data.</text>
</comment>